<evidence type="ECO:0000313" key="1">
    <source>
        <dbReference type="EMBL" id="GFT33338.1"/>
    </source>
</evidence>
<name>A0A8X6NT33_NEPPI</name>
<comment type="caution">
    <text evidence="1">The sequence shown here is derived from an EMBL/GenBank/DDBJ whole genome shotgun (WGS) entry which is preliminary data.</text>
</comment>
<reference evidence="1" key="1">
    <citation type="submission" date="2020-08" db="EMBL/GenBank/DDBJ databases">
        <title>Multicomponent nature underlies the extraordinary mechanical properties of spider dragline silk.</title>
        <authorList>
            <person name="Kono N."/>
            <person name="Nakamura H."/>
            <person name="Mori M."/>
            <person name="Yoshida Y."/>
            <person name="Ohtoshi R."/>
            <person name="Malay A.D."/>
            <person name="Moran D.A.P."/>
            <person name="Tomita M."/>
            <person name="Numata K."/>
            <person name="Arakawa K."/>
        </authorList>
    </citation>
    <scope>NUCLEOTIDE SEQUENCE</scope>
</reference>
<protein>
    <submittedName>
        <fullName evidence="1">Uncharacterized protein</fullName>
    </submittedName>
</protein>
<dbReference type="Proteomes" id="UP000887013">
    <property type="component" value="Unassembled WGS sequence"/>
</dbReference>
<evidence type="ECO:0000313" key="2">
    <source>
        <dbReference type="Proteomes" id="UP000887013"/>
    </source>
</evidence>
<gene>
    <name evidence="1" type="ORF">NPIL_449841</name>
</gene>
<dbReference type="AlphaFoldDB" id="A0A8X6NT33"/>
<keyword evidence="2" id="KW-1185">Reference proteome</keyword>
<organism evidence="1 2">
    <name type="scientific">Nephila pilipes</name>
    <name type="common">Giant wood spider</name>
    <name type="synonym">Nephila maculata</name>
    <dbReference type="NCBI Taxonomy" id="299642"/>
    <lineage>
        <taxon>Eukaryota</taxon>
        <taxon>Metazoa</taxon>
        <taxon>Ecdysozoa</taxon>
        <taxon>Arthropoda</taxon>
        <taxon>Chelicerata</taxon>
        <taxon>Arachnida</taxon>
        <taxon>Araneae</taxon>
        <taxon>Araneomorphae</taxon>
        <taxon>Entelegynae</taxon>
        <taxon>Araneoidea</taxon>
        <taxon>Nephilidae</taxon>
        <taxon>Nephila</taxon>
    </lineage>
</organism>
<sequence>MSKDLSKLKNKRTARRSMLTKLINKIEGTINRENKTVDWFEVFLEQLIEKGSYLNALNIKIEDILTVHTIFEGMESPEEIKDQFMENKTFFEMKKMISNSIKVDAVS</sequence>
<dbReference type="EMBL" id="BMAW01013335">
    <property type="protein sequence ID" value="GFT33338.1"/>
    <property type="molecule type" value="Genomic_DNA"/>
</dbReference>
<accession>A0A8X6NT33</accession>
<proteinExistence type="predicted"/>